<dbReference type="GO" id="GO:0016151">
    <property type="term" value="F:nickel cation binding"/>
    <property type="evidence" value="ECO:0007669"/>
    <property type="project" value="UniProtKB-UniRule"/>
</dbReference>
<keyword evidence="14" id="KW-1185">Reference proteome</keyword>
<evidence type="ECO:0000256" key="5">
    <source>
        <dbReference type="ARBA" id="ARBA00022741"/>
    </source>
</evidence>
<evidence type="ECO:0000256" key="9">
    <source>
        <dbReference type="ARBA" id="ARBA00023112"/>
    </source>
</evidence>
<dbReference type="InterPro" id="IPR027417">
    <property type="entry name" value="P-loop_NTPase"/>
</dbReference>
<keyword evidence="1 11" id="KW-0813">Transport</keyword>
<keyword evidence="10 11" id="KW-0472">Membrane</keyword>
<evidence type="ECO:0000256" key="3">
    <source>
        <dbReference type="ARBA" id="ARBA00022519"/>
    </source>
</evidence>
<dbReference type="PANTHER" id="PTHR43776">
    <property type="entry name" value="TRANSPORT ATP-BINDING PROTEIN"/>
    <property type="match status" value="1"/>
</dbReference>
<accession>A0A4R2GVB1</accession>
<organism evidence="13 14">
    <name type="scientific">Camelimonas lactis</name>
    <dbReference type="NCBI Taxonomy" id="659006"/>
    <lineage>
        <taxon>Bacteria</taxon>
        <taxon>Pseudomonadati</taxon>
        <taxon>Pseudomonadota</taxon>
        <taxon>Alphaproteobacteria</taxon>
        <taxon>Hyphomicrobiales</taxon>
        <taxon>Chelatococcaceae</taxon>
        <taxon>Camelimonas</taxon>
    </lineage>
</organism>
<evidence type="ECO:0000256" key="2">
    <source>
        <dbReference type="ARBA" id="ARBA00022475"/>
    </source>
</evidence>
<dbReference type="PROSITE" id="PS00211">
    <property type="entry name" value="ABC_TRANSPORTER_1"/>
    <property type="match status" value="1"/>
</dbReference>
<dbReference type="PANTHER" id="PTHR43776:SF7">
    <property type="entry name" value="D,D-DIPEPTIDE TRANSPORT ATP-BINDING PROTEIN DDPF-RELATED"/>
    <property type="match status" value="1"/>
</dbReference>
<evidence type="ECO:0000256" key="7">
    <source>
        <dbReference type="ARBA" id="ARBA00022967"/>
    </source>
</evidence>
<sequence length="264" mass="28716">MSLLAARQLSRVYRSGVTGRDRRTVLDQVTLDMSPGECVALLGRSGCGKSTLARLLAGLEQPDAGEVRFGGRPLPTFGKADWRAFRRAVQLVFQDPVGAVNPRETVAQIIAEPLRHLRGLTGPAAMEQIQGLLRAVDLPADAAGRLPQQLSGGQLQRVCIARALAAQPQLLILDEAVSNLDLHLQIQMLDLFARLKADRGVSYLFITHDLRLAERFCDRVLVMDDGRIVEETRVGGAFALTSREGRALQNAVLPAMPPRRAMAG</sequence>
<feature type="domain" description="ABC transporter" evidence="12">
    <location>
        <begin position="7"/>
        <end position="250"/>
    </location>
</feature>
<evidence type="ECO:0000256" key="1">
    <source>
        <dbReference type="ARBA" id="ARBA00022448"/>
    </source>
</evidence>
<keyword evidence="2 11" id="KW-1003">Cell membrane</keyword>
<dbReference type="SMART" id="SM00382">
    <property type="entry name" value="AAA"/>
    <property type="match status" value="1"/>
</dbReference>
<dbReference type="NCBIfam" id="TIGR02769">
    <property type="entry name" value="nickel_nikE"/>
    <property type="match status" value="1"/>
</dbReference>
<dbReference type="InterPro" id="IPR003439">
    <property type="entry name" value="ABC_transporter-like_ATP-bd"/>
</dbReference>
<dbReference type="NCBIfam" id="NF007739">
    <property type="entry name" value="PRK10419.1"/>
    <property type="match status" value="1"/>
</dbReference>
<evidence type="ECO:0000256" key="10">
    <source>
        <dbReference type="ARBA" id="ARBA00023136"/>
    </source>
</evidence>
<evidence type="ECO:0000256" key="4">
    <source>
        <dbReference type="ARBA" id="ARBA00022596"/>
    </source>
</evidence>
<evidence type="ECO:0000256" key="6">
    <source>
        <dbReference type="ARBA" id="ARBA00022840"/>
    </source>
</evidence>
<evidence type="ECO:0000256" key="11">
    <source>
        <dbReference type="RuleBase" id="RU369064"/>
    </source>
</evidence>
<dbReference type="AlphaFoldDB" id="A0A4R2GVB1"/>
<dbReference type="PROSITE" id="PS50893">
    <property type="entry name" value="ABC_TRANSPORTER_2"/>
    <property type="match status" value="1"/>
</dbReference>
<dbReference type="InterPro" id="IPR050319">
    <property type="entry name" value="ABC_transp_ATP-bind"/>
</dbReference>
<dbReference type="InterPro" id="IPR014137">
    <property type="entry name" value="Nickel_NikE"/>
</dbReference>
<comment type="caution">
    <text evidence="13">The sequence shown here is derived from an EMBL/GenBank/DDBJ whole genome shotgun (WGS) entry which is preliminary data.</text>
</comment>
<dbReference type="Gene3D" id="3.40.50.300">
    <property type="entry name" value="P-loop containing nucleotide triphosphate hydrolases"/>
    <property type="match status" value="1"/>
</dbReference>
<dbReference type="Proteomes" id="UP000294881">
    <property type="component" value="Unassembled WGS sequence"/>
</dbReference>
<evidence type="ECO:0000256" key="8">
    <source>
        <dbReference type="ARBA" id="ARBA00023065"/>
    </source>
</evidence>
<reference evidence="13 14" key="1">
    <citation type="submission" date="2019-03" db="EMBL/GenBank/DDBJ databases">
        <title>Genomic Encyclopedia of Type Strains, Phase IV (KMG-IV): sequencing the most valuable type-strain genomes for metagenomic binning, comparative biology and taxonomic classification.</title>
        <authorList>
            <person name="Goeker M."/>
        </authorList>
    </citation>
    <scope>NUCLEOTIDE SEQUENCE [LARGE SCALE GENOMIC DNA]</scope>
    <source>
        <strain evidence="13 14">DSM 22958</strain>
    </source>
</reference>
<dbReference type="Pfam" id="PF00005">
    <property type="entry name" value="ABC_tran"/>
    <property type="match status" value="1"/>
</dbReference>
<comment type="catalytic activity">
    <reaction evidence="11">
        <text>Ni(2+)(out) + ATP + H2O = Ni(2+)(in) + ADP + phosphate + H(+)</text>
        <dbReference type="Rhea" id="RHEA:15557"/>
        <dbReference type="ChEBI" id="CHEBI:15377"/>
        <dbReference type="ChEBI" id="CHEBI:15378"/>
        <dbReference type="ChEBI" id="CHEBI:30616"/>
        <dbReference type="ChEBI" id="CHEBI:43474"/>
        <dbReference type="ChEBI" id="CHEBI:49786"/>
        <dbReference type="ChEBI" id="CHEBI:456216"/>
        <dbReference type="EC" id="7.2.2.11"/>
    </reaction>
</comment>
<dbReference type="GO" id="GO:0005886">
    <property type="term" value="C:plasma membrane"/>
    <property type="evidence" value="ECO:0007669"/>
    <property type="project" value="UniProtKB-SubCell"/>
</dbReference>
<keyword evidence="5 11" id="KW-0547">Nucleotide-binding</keyword>
<dbReference type="GO" id="GO:0015413">
    <property type="term" value="F:ABC-type nickel transporter activity"/>
    <property type="evidence" value="ECO:0007669"/>
    <property type="project" value="UniProtKB-UniRule"/>
</dbReference>
<keyword evidence="3 11" id="KW-0997">Cell inner membrane</keyword>
<comment type="subunit">
    <text evidence="11">The complex is composed of two ATP-binding proteins (NikD and NikE), two transmembrane proteins (NikB and NikC) and a solute-binding protein (NikA).</text>
</comment>
<keyword evidence="8 11" id="KW-0406">Ion transport</keyword>
<dbReference type="CDD" id="cd03257">
    <property type="entry name" value="ABC_NikE_OppD_transporters"/>
    <property type="match status" value="1"/>
</dbReference>
<proteinExistence type="inferred from homology"/>
<keyword evidence="4 11" id="KW-0533">Nickel</keyword>
<dbReference type="SUPFAM" id="SSF52540">
    <property type="entry name" value="P-loop containing nucleoside triphosphate hydrolases"/>
    <property type="match status" value="1"/>
</dbReference>
<evidence type="ECO:0000313" key="14">
    <source>
        <dbReference type="Proteomes" id="UP000294881"/>
    </source>
</evidence>
<dbReference type="InterPro" id="IPR003593">
    <property type="entry name" value="AAA+_ATPase"/>
</dbReference>
<name>A0A4R2GVB1_9HYPH</name>
<comment type="similarity">
    <text evidence="11">Belongs to the ABC transporter superfamily. Nickel importer (TC 3.A.1.5.3) family.</text>
</comment>
<dbReference type="EC" id="7.2.2.11" evidence="11"/>
<dbReference type="OrthoDB" id="9784450at2"/>
<comment type="subcellular location">
    <subcellularLocation>
        <location evidence="11">Cell inner membrane</location>
        <topology evidence="11">Peripheral membrane protein</topology>
    </subcellularLocation>
</comment>
<comment type="function">
    <text evidence="11">Part of the ABC transporter complex NikABCDE involved in nickel import. Responsible for energy coupling to the transport system.</text>
</comment>
<dbReference type="EMBL" id="SLWL01000007">
    <property type="protein sequence ID" value="TCO13073.1"/>
    <property type="molecule type" value="Genomic_DNA"/>
</dbReference>
<protein>
    <recommendedName>
        <fullName evidence="11">Nickel import ATP-binding protein NikE</fullName>
        <ecNumber evidence="11">7.2.2.11</ecNumber>
    </recommendedName>
</protein>
<keyword evidence="6 11" id="KW-0067">ATP-binding</keyword>
<dbReference type="InterPro" id="IPR017871">
    <property type="entry name" value="ABC_transporter-like_CS"/>
</dbReference>
<keyword evidence="9 11" id="KW-0921">Nickel transport</keyword>
<gene>
    <name evidence="13" type="ORF">EV666_107100</name>
</gene>
<dbReference type="GO" id="GO:0005524">
    <property type="term" value="F:ATP binding"/>
    <property type="evidence" value="ECO:0007669"/>
    <property type="project" value="UniProtKB-UniRule"/>
</dbReference>
<keyword evidence="7 11" id="KW-1278">Translocase</keyword>
<evidence type="ECO:0000313" key="13">
    <source>
        <dbReference type="EMBL" id="TCO13073.1"/>
    </source>
</evidence>
<dbReference type="GO" id="GO:0016887">
    <property type="term" value="F:ATP hydrolysis activity"/>
    <property type="evidence" value="ECO:0007669"/>
    <property type="project" value="InterPro"/>
</dbReference>
<dbReference type="RefSeq" id="WP_132006787.1">
    <property type="nucleotide sequence ID" value="NZ_JBHUNN010000001.1"/>
</dbReference>
<evidence type="ECO:0000259" key="12">
    <source>
        <dbReference type="PROSITE" id="PS50893"/>
    </source>
</evidence>